<evidence type="ECO:0000313" key="2">
    <source>
        <dbReference type="Proteomes" id="UP000886653"/>
    </source>
</evidence>
<dbReference type="AlphaFoldDB" id="A0A9P6T4Y2"/>
<reference evidence="1" key="1">
    <citation type="submission" date="2013-11" db="EMBL/GenBank/DDBJ databases">
        <title>Genome sequence of the fusiform rust pathogen reveals effectors for host alternation and coevolution with pine.</title>
        <authorList>
            <consortium name="DOE Joint Genome Institute"/>
            <person name="Smith K."/>
            <person name="Pendleton A."/>
            <person name="Kubisiak T."/>
            <person name="Anderson C."/>
            <person name="Salamov A."/>
            <person name="Aerts A."/>
            <person name="Riley R."/>
            <person name="Clum A."/>
            <person name="Lindquist E."/>
            <person name="Ence D."/>
            <person name="Campbell M."/>
            <person name="Kronenberg Z."/>
            <person name="Feau N."/>
            <person name="Dhillon B."/>
            <person name="Hamelin R."/>
            <person name="Burleigh J."/>
            <person name="Smith J."/>
            <person name="Yandell M."/>
            <person name="Nelson C."/>
            <person name="Grigoriev I."/>
            <person name="Davis J."/>
        </authorList>
    </citation>
    <scope>NUCLEOTIDE SEQUENCE</scope>
    <source>
        <strain evidence="1">G11</strain>
    </source>
</reference>
<accession>A0A9P6T4Y2</accession>
<gene>
    <name evidence="1" type="ORF">CROQUDRAFT_707487</name>
</gene>
<protein>
    <submittedName>
        <fullName evidence="1">Uncharacterized protein</fullName>
    </submittedName>
</protein>
<organism evidence="1 2">
    <name type="scientific">Cronartium quercuum f. sp. fusiforme G11</name>
    <dbReference type="NCBI Taxonomy" id="708437"/>
    <lineage>
        <taxon>Eukaryota</taxon>
        <taxon>Fungi</taxon>
        <taxon>Dikarya</taxon>
        <taxon>Basidiomycota</taxon>
        <taxon>Pucciniomycotina</taxon>
        <taxon>Pucciniomycetes</taxon>
        <taxon>Pucciniales</taxon>
        <taxon>Coleosporiaceae</taxon>
        <taxon>Cronartium</taxon>
    </lineage>
</organism>
<evidence type="ECO:0000313" key="1">
    <source>
        <dbReference type="EMBL" id="KAG0138996.1"/>
    </source>
</evidence>
<comment type="caution">
    <text evidence="1">The sequence shown here is derived from an EMBL/GenBank/DDBJ whole genome shotgun (WGS) entry which is preliminary data.</text>
</comment>
<dbReference type="Proteomes" id="UP000886653">
    <property type="component" value="Unassembled WGS sequence"/>
</dbReference>
<name>A0A9P6T4Y2_9BASI</name>
<dbReference type="EMBL" id="MU167991">
    <property type="protein sequence ID" value="KAG0138996.1"/>
    <property type="molecule type" value="Genomic_DNA"/>
</dbReference>
<proteinExistence type="predicted"/>
<sequence length="234" mass="26901">MSFAVPKESNRWDFSKSQFLLSHWPYYSQYMNNLPEPIPGPDLALASNLKTNLKAFITLKVLQGMEKKPTIYDRISRLFVSLWKFQAFVAEKFVVENISFLQIKSFEALASILQHQNYAMSRDKIIARSSLSMWILSDAYQPPEIKAQIDKLNIHNVHFKLYQCIHGHLPPSNTKQSLLADITLAMVKAFCKPEDFEYVDTHQDLLFSTARQQKAVPVNGIPNAELTIYTPFTV</sequence>
<keyword evidence="2" id="KW-1185">Reference proteome</keyword>